<dbReference type="CDD" id="cd00071">
    <property type="entry name" value="GMPK"/>
    <property type="match status" value="1"/>
</dbReference>
<protein>
    <recommendedName>
        <fullName evidence="3">Guanylate kinase</fullName>
        <ecNumber evidence="2">2.7.4.8</ecNumber>
    </recommendedName>
    <alternativeName>
        <fullName evidence="8">GMP kinase</fullName>
    </alternativeName>
</protein>
<evidence type="ECO:0000256" key="5">
    <source>
        <dbReference type="ARBA" id="ARBA00022741"/>
    </source>
</evidence>
<gene>
    <name evidence="10" type="ORF">PIIN_01793</name>
</gene>
<dbReference type="HOGENOM" id="CLU_001715_0_3_1"/>
<dbReference type="EC" id="2.7.4.8" evidence="2"/>
<dbReference type="OMA" id="EWAVVHG"/>
<dbReference type="GO" id="GO:0005524">
    <property type="term" value="F:ATP binding"/>
    <property type="evidence" value="ECO:0007669"/>
    <property type="project" value="UniProtKB-KW"/>
</dbReference>
<keyword evidence="6 10" id="KW-0418">Kinase</keyword>
<accession>G4T9E8</accession>
<dbReference type="EMBL" id="CAFZ01000022">
    <property type="protein sequence ID" value="CCA67924.1"/>
    <property type="molecule type" value="Genomic_DNA"/>
</dbReference>
<dbReference type="PROSITE" id="PS00856">
    <property type="entry name" value="GUANYLATE_KINASE_1"/>
    <property type="match status" value="1"/>
</dbReference>
<reference evidence="10 11" key="1">
    <citation type="journal article" date="2011" name="PLoS Pathog.">
        <title>Endophytic Life Strategies Decoded by Genome and Transcriptome Analyses of the Mutualistic Root Symbiont Piriformospora indica.</title>
        <authorList>
            <person name="Zuccaro A."/>
            <person name="Lahrmann U."/>
            <person name="Guldener U."/>
            <person name="Langen G."/>
            <person name="Pfiffi S."/>
            <person name="Biedenkopf D."/>
            <person name="Wong P."/>
            <person name="Samans B."/>
            <person name="Grimm C."/>
            <person name="Basiewicz M."/>
            <person name="Murat C."/>
            <person name="Martin F."/>
            <person name="Kogel K.H."/>
        </authorList>
    </citation>
    <scope>NUCLEOTIDE SEQUENCE [LARGE SCALE GENOMIC DNA]</scope>
    <source>
        <strain evidence="10 11">DSM 11827</strain>
    </source>
</reference>
<evidence type="ECO:0000259" key="9">
    <source>
        <dbReference type="PROSITE" id="PS50052"/>
    </source>
</evidence>
<organism evidence="10 11">
    <name type="scientific">Serendipita indica (strain DSM 11827)</name>
    <name type="common">Root endophyte fungus</name>
    <name type="synonym">Piriformospora indica</name>
    <dbReference type="NCBI Taxonomy" id="1109443"/>
    <lineage>
        <taxon>Eukaryota</taxon>
        <taxon>Fungi</taxon>
        <taxon>Dikarya</taxon>
        <taxon>Basidiomycota</taxon>
        <taxon>Agaricomycotina</taxon>
        <taxon>Agaricomycetes</taxon>
        <taxon>Sebacinales</taxon>
        <taxon>Serendipitaceae</taxon>
        <taxon>Serendipita</taxon>
    </lineage>
</organism>
<comment type="caution">
    <text evidence="10">The sequence shown here is derived from an EMBL/GenBank/DDBJ whole genome shotgun (WGS) entry which is preliminary data.</text>
</comment>
<dbReference type="PROSITE" id="PS50052">
    <property type="entry name" value="GUANYLATE_KINASE_2"/>
    <property type="match status" value="1"/>
</dbReference>
<name>G4T9E8_SERID</name>
<dbReference type="PANTHER" id="PTHR23117:SF13">
    <property type="entry name" value="GUANYLATE KINASE"/>
    <property type="match status" value="1"/>
</dbReference>
<dbReference type="SUPFAM" id="SSF52540">
    <property type="entry name" value="P-loop containing nucleoside triphosphate hydrolases"/>
    <property type="match status" value="1"/>
</dbReference>
<dbReference type="SMART" id="SM00072">
    <property type="entry name" value="GuKc"/>
    <property type="match status" value="1"/>
</dbReference>
<sequence>MPALETLRPLVLSGPSGSGKSTLLKRLFKEHPDRFGFSVSHTTRRKREGEEDGVAYHFVSMQEFESMIERKEFIEHAMFSGNRYGTSIKAVDDVATTGKRCILDIDSQGVRLVKASHLDPFYLFITPPKYSELVKRLTGRGTETEEAVASRLAAAKGEIRYAQEPGVHDAVVVNDDVDRAYRVFEKIALGESTEGDPFPDLEVPED</sequence>
<dbReference type="InterPro" id="IPR027417">
    <property type="entry name" value="P-loop_NTPase"/>
</dbReference>
<dbReference type="STRING" id="1109443.G4T9E8"/>
<dbReference type="FunCoup" id="G4T9E8">
    <property type="interactions" value="359"/>
</dbReference>
<dbReference type="GO" id="GO:0004385">
    <property type="term" value="F:GMP kinase activity"/>
    <property type="evidence" value="ECO:0007669"/>
    <property type="project" value="UniProtKB-EC"/>
</dbReference>
<evidence type="ECO:0000256" key="2">
    <source>
        <dbReference type="ARBA" id="ARBA00012961"/>
    </source>
</evidence>
<comment type="similarity">
    <text evidence="1">Belongs to the guanylate kinase family.</text>
</comment>
<dbReference type="Gene3D" id="3.40.50.300">
    <property type="entry name" value="P-loop containing nucleotide triphosphate hydrolases"/>
    <property type="match status" value="1"/>
</dbReference>
<dbReference type="FunFam" id="3.40.50.300:FF:000776">
    <property type="entry name" value="Guanylate kinase 2"/>
    <property type="match status" value="1"/>
</dbReference>
<evidence type="ECO:0000256" key="6">
    <source>
        <dbReference type="ARBA" id="ARBA00022777"/>
    </source>
</evidence>
<dbReference type="Proteomes" id="UP000007148">
    <property type="component" value="Unassembled WGS sequence"/>
</dbReference>
<dbReference type="InterPro" id="IPR008144">
    <property type="entry name" value="Guanylate_kin-like_dom"/>
</dbReference>
<dbReference type="InterPro" id="IPR017665">
    <property type="entry name" value="Guanylate_kinase"/>
</dbReference>
<keyword evidence="11" id="KW-1185">Reference proteome</keyword>
<keyword evidence="4" id="KW-0808">Transferase</keyword>
<evidence type="ECO:0000256" key="4">
    <source>
        <dbReference type="ARBA" id="ARBA00022679"/>
    </source>
</evidence>
<dbReference type="Gene3D" id="3.30.63.10">
    <property type="entry name" value="Guanylate Kinase phosphate binding domain"/>
    <property type="match status" value="1"/>
</dbReference>
<proteinExistence type="inferred from homology"/>
<dbReference type="FunFam" id="3.30.63.10:FF:000002">
    <property type="entry name" value="Guanylate kinase 1"/>
    <property type="match status" value="1"/>
</dbReference>
<feature type="domain" description="Guanylate kinase-like" evidence="9">
    <location>
        <begin position="7"/>
        <end position="189"/>
    </location>
</feature>
<dbReference type="PANTHER" id="PTHR23117">
    <property type="entry name" value="GUANYLATE KINASE-RELATED"/>
    <property type="match status" value="1"/>
</dbReference>
<dbReference type="NCBIfam" id="TIGR03263">
    <property type="entry name" value="guanyl_kin"/>
    <property type="match status" value="1"/>
</dbReference>
<dbReference type="InParanoid" id="G4T9E8"/>
<keyword evidence="7" id="KW-0067">ATP-binding</keyword>
<dbReference type="GO" id="GO:0005829">
    <property type="term" value="C:cytosol"/>
    <property type="evidence" value="ECO:0007669"/>
    <property type="project" value="TreeGrafter"/>
</dbReference>
<dbReference type="Pfam" id="PF00625">
    <property type="entry name" value="Guanylate_kin"/>
    <property type="match status" value="1"/>
</dbReference>
<evidence type="ECO:0000256" key="8">
    <source>
        <dbReference type="ARBA" id="ARBA00030128"/>
    </source>
</evidence>
<evidence type="ECO:0000256" key="1">
    <source>
        <dbReference type="ARBA" id="ARBA00005790"/>
    </source>
</evidence>
<dbReference type="InterPro" id="IPR008145">
    <property type="entry name" value="GK/Ca_channel_bsu"/>
</dbReference>
<dbReference type="InterPro" id="IPR020590">
    <property type="entry name" value="Guanylate_kinase_CS"/>
</dbReference>
<keyword evidence="5" id="KW-0547">Nucleotide-binding</keyword>
<evidence type="ECO:0000256" key="7">
    <source>
        <dbReference type="ARBA" id="ARBA00022840"/>
    </source>
</evidence>
<dbReference type="eggNOG" id="KOG0707">
    <property type="taxonomic scope" value="Eukaryota"/>
</dbReference>
<evidence type="ECO:0000313" key="10">
    <source>
        <dbReference type="EMBL" id="CCA67924.1"/>
    </source>
</evidence>
<evidence type="ECO:0000313" key="11">
    <source>
        <dbReference type="Proteomes" id="UP000007148"/>
    </source>
</evidence>
<dbReference type="OrthoDB" id="6334211at2759"/>
<evidence type="ECO:0000256" key="3">
    <source>
        <dbReference type="ARBA" id="ARBA00016296"/>
    </source>
</evidence>
<dbReference type="AlphaFoldDB" id="G4T9E8"/>